<reference evidence="2" key="1">
    <citation type="submission" date="2023-06" db="EMBL/GenBank/DDBJ databases">
        <authorList>
            <consortium name="Lawrence Berkeley National Laboratory"/>
            <person name="Ahrendt S."/>
            <person name="Sahu N."/>
            <person name="Indic B."/>
            <person name="Wong-Bajracharya J."/>
            <person name="Merenyi Z."/>
            <person name="Ke H.-M."/>
            <person name="Monk M."/>
            <person name="Kocsube S."/>
            <person name="Drula E."/>
            <person name="Lipzen A."/>
            <person name="Balint B."/>
            <person name="Henrissat B."/>
            <person name="Andreopoulos B."/>
            <person name="Martin F.M."/>
            <person name="Harder C.B."/>
            <person name="Rigling D."/>
            <person name="Ford K.L."/>
            <person name="Foster G.D."/>
            <person name="Pangilinan J."/>
            <person name="Papanicolaou A."/>
            <person name="Barry K."/>
            <person name="LaButti K."/>
            <person name="Viragh M."/>
            <person name="Koriabine M."/>
            <person name="Yan M."/>
            <person name="Riley R."/>
            <person name="Champramary S."/>
            <person name="Plett K.L."/>
            <person name="Tsai I.J."/>
            <person name="Slot J."/>
            <person name="Sipos G."/>
            <person name="Plett J."/>
            <person name="Nagy L.G."/>
            <person name="Grigoriev I.V."/>
        </authorList>
    </citation>
    <scope>NUCLEOTIDE SEQUENCE</scope>
    <source>
        <strain evidence="2">CCBAS 213</strain>
    </source>
</reference>
<protein>
    <submittedName>
        <fullName evidence="2">Uncharacterized protein</fullName>
    </submittedName>
</protein>
<proteinExistence type="predicted"/>
<evidence type="ECO:0000313" key="3">
    <source>
        <dbReference type="Proteomes" id="UP001175211"/>
    </source>
</evidence>
<dbReference type="GeneID" id="85358259"/>
<dbReference type="AlphaFoldDB" id="A0AA39MMS6"/>
<gene>
    <name evidence="2" type="ORF">EV420DRAFT_1582871</name>
</gene>
<keyword evidence="1" id="KW-1133">Transmembrane helix</keyword>
<name>A0AA39MMS6_ARMTA</name>
<sequence>MLMDQAVYNTTVSTVTTFFVYHHHHHCLFLSLPLRGLFLSSLRLSIMLAFSLVFALLFAFKGVLSHQFYDLASPHLSLVARQATKNLTDLPESSIPSACSANCTQDVLKYLSNCSTSACMCNDQTDQSITSCVDCVVAQGNISTDIGKANMVLTCSKFGVTLASDNCVVLAATVLSCGFLGGRKRLVPFY</sequence>
<dbReference type="EMBL" id="JAUEPS010000080">
    <property type="protein sequence ID" value="KAK0440012.1"/>
    <property type="molecule type" value="Genomic_DNA"/>
</dbReference>
<dbReference type="Proteomes" id="UP001175211">
    <property type="component" value="Unassembled WGS sequence"/>
</dbReference>
<dbReference type="RefSeq" id="XP_060323461.1">
    <property type="nucleotide sequence ID" value="XM_060474711.1"/>
</dbReference>
<keyword evidence="1" id="KW-0812">Transmembrane</keyword>
<evidence type="ECO:0000256" key="1">
    <source>
        <dbReference type="SAM" id="Phobius"/>
    </source>
</evidence>
<comment type="caution">
    <text evidence="2">The sequence shown here is derived from an EMBL/GenBank/DDBJ whole genome shotgun (WGS) entry which is preliminary data.</text>
</comment>
<feature type="transmembrane region" description="Helical" evidence="1">
    <location>
        <begin position="38"/>
        <end position="60"/>
    </location>
</feature>
<organism evidence="2 3">
    <name type="scientific">Armillaria tabescens</name>
    <name type="common">Ringless honey mushroom</name>
    <name type="synonym">Agaricus tabescens</name>
    <dbReference type="NCBI Taxonomy" id="1929756"/>
    <lineage>
        <taxon>Eukaryota</taxon>
        <taxon>Fungi</taxon>
        <taxon>Dikarya</taxon>
        <taxon>Basidiomycota</taxon>
        <taxon>Agaricomycotina</taxon>
        <taxon>Agaricomycetes</taxon>
        <taxon>Agaricomycetidae</taxon>
        <taxon>Agaricales</taxon>
        <taxon>Marasmiineae</taxon>
        <taxon>Physalacriaceae</taxon>
        <taxon>Desarmillaria</taxon>
    </lineage>
</organism>
<keyword evidence="3" id="KW-1185">Reference proteome</keyword>
<accession>A0AA39MMS6</accession>
<evidence type="ECO:0000313" key="2">
    <source>
        <dbReference type="EMBL" id="KAK0440012.1"/>
    </source>
</evidence>
<keyword evidence="1" id="KW-0472">Membrane</keyword>